<accession>A0A8J6D5W3</accession>
<protein>
    <submittedName>
        <fullName evidence="1">Uncharacterized protein</fullName>
    </submittedName>
</protein>
<evidence type="ECO:0000313" key="1">
    <source>
        <dbReference type="EMBL" id="KAG8499717.1"/>
    </source>
</evidence>
<keyword evidence="2" id="KW-1185">Reference proteome</keyword>
<reference evidence="1 2" key="1">
    <citation type="journal article" date="2021" name="bioRxiv">
        <title>The Gossypium anomalum genome as a resource for cotton improvement and evolutionary analysis of hybrid incompatibility.</title>
        <authorList>
            <person name="Grover C.E."/>
            <person name="Yuan D."/>
            <person name="Arick M.A."/>
            <person name="Miller E.R."/>
            <person name="Hu G."/>
            <person name="Peterson D.G."/>
            <person name="Wendel J.F."/>
            <person name="Udall J.A."/>
        </authorList>
    </citation>
    <scope>NUCLEOTIDE SEQUENCE [LARGE SCALE GENOMIC DNA]</scope>
    <source>
        <strain evidence="1">JFW-Udall</strain>
        <tissue evidence="1">Leaf</tissue>
    </source>
</reference>
<dbReference type="OrthoDB" id="10506760at2759"/>
<sequence>MNQNSTMIDPRPYPYMRCRLSLVSIQVLPLHVQSSAFIAKFTEDGRTEEMTPGDVEAESESLSCEADPLVYSKIF</sequence>
<name>A0A8J6D5W3_9ROSI</name>
<comment type="caution">
    <text evidence="1">The sequence shown here is derived from an EMBL/GenBank/DDBJ whole genome shotgun (WGS) entry which is preliminary data.</text>
</comment>
<organism evidence="1 2">
    <name type="scientific">Gossypium anomalum</name>
    <dbReference type="NCBI Taxonomy" id="47600"/>
    <lineage>
        <taxon>Eukaryota</taxon>
        <taxon>Viridiplantae</taxon>
        <taxon>Streptophyta</taxon>
        <taxon>Embryophyta</taxon>
        <taxon>Tracheophyta</taxon>
        <taxon>Spermatophyta</taxon>
        <taxon>Magnoliopsida</taxon>
        <taxon>eudicotyledons</taxon>
        <taxon>Gunneridae</taxon>
        <taxon>Pentapetalae</taxon>
        <taxon>rosids</taxon>
        <taxon>malvids</taxon>
        <taxon>Malvales</taxon>
        <taxon>Malvaceae</taxon>
        <taxon>Malvoideae</taxon>
        <taxon>Gossypium</taxon>
    </lineage>
</organism>
<evidence type="ECO:0000313" key="2">
    <source>
        <dbReference type="Proteomes" id="UP000701853"/>
    </source>
</evidence>
<dbReference type="EMBL" id="JAHUZN010000003">
    <property type="protein sequence ID" value="KAG8499717.1"/>
    <property type="molecule type" value="Genomic_DNA"/>
</dbReference>
<proteinExistence type="predicted"/>
<gene>
    <name evidence="1" type="ORF">CXB51_006368</name>
</gene>
<dbReference type="AlphaFoldDB" id="A0A8J6D5W3"/>
<dbReference type="Proteomes" id="UP000701853">
    <property type="component" value="Chromosome 3"/>
</dbReference>